<comment type="caution">
    <text evidence="2">The sequence shown here is derived from an EMBL/GenBank/DDBJ whole genome shotgun (WGS) entry which is preliminary data.</text>
</comment>
<dbReference type="Proteomes" id="UP001281003">
    <property type="component" value="Unassembled WGS sequence"/>
</dbReference>
<feature type="region of interest" description="Disordered" evidence="1">
    <location>
        <begin position="1"/>
        <end position="115"/>
    </location>
</feature>
<feature type="compositionally biased region" description="Low complexity" evidence="1">
    <location>
        <begin position="146"/>
        <end position="156"/>
    </location>
</feature>
<proteinExistence type="predicted"/>
<protein>
    <submittedName>
        <fullName evidence="2">Uncharacterized protein</fullName>
    </submittedName>
</protein>
<sequence length="294" mass="31691">MDGGRKRSRPDDLWESLHGPPLKRLRAGNGSGVPRGPGYEVQIWGQEANADEQQHGSASSPHAQQQPSSPPLPTPVSQSTHTEDEVDDGDETDDDVSDSDNDNDNENDNVVDDEMMQAAVTLQLLTEANDYLAQLLSALAGEDGNVDNANDNDNVVSGTSSVTGPGEPDSETADDTSDAATDASESDLDIGYDDWDAMYPLDMFQEPEPGFAVVVHLAEEEQMQILQEQQEEIAPEQGPPQAEQVPVQAGLDLDDEDEDELIQTILVQANHQDLFAWQQAAVQLATPPSSPPLP</sequence>
<evidence type="ECO:0000313" key="2">
    <source>
        <dbReference type="EMBL" id="KAK3392295.1"/>
    </source>
</evidence>
<reference evidence="2" key="2">
    <citation type="submission" date="2023-07" db="EMBL/GenBank/DDBJ databases">
        <authorList>
            <consortium name="Lawrence Berkeley National Laboratory"/>
            <person name="Haridas S."/>
            <person name="Hensen N."/>
            <person name="Bonometti L."/>
            <person name="Westerberg I."/>
            <person name="Brannstrom I.O."/>
            <person name="Guillou S."/>
            <person name="Cros-Aarteil S."/>
            <person name="Calhoun S."/>
            <person name="Kuo A."/>
            <person name="Mondo S."/>
            <person name="Pangilinan J."/>
            <person name="Riley R."/>
            <person name="LaButti K."/>
            <person name="Andreopoulos B."/>
            <person name="Lipzen A."/>
            <person name="Chen C."/>
            <person name="Yanf M."/>
            <person name="Daum C."/>
            <person name="Ng V."/>
            <person name="Clum A."/>
            <person name="Steindorff A."/>
            <person name="Ohm R."/>
            <person name="Martin F."/>
            <person name="Silar P."/>
            <person name="Natvig D."/>
            <person name="Lalanne C."/>
            <person name="Gautier V."/>
            <person name="Ament-velasquez S.L."/>
            <person name="Kruys A."/>
            <person name="Hutchinson M.I."/>
            <person name="Powell A.J."/>
            <person name="Barry K."/>
            <person name="Miller A.N."/>
            <person name="Grigoriev I.V."/>
            <person name="Debuchy R."/>
            <person name="Gladieux P."/>
            <person name="Thoren M.H."/>
            <person name="Johannesson H."/>
        </authorList>
    </citation>
    <scope>NUCLEOTIDE SEQUENCE</scope>
    <source>
        <strain evidence="2">FGSC 1904</strain>
    </source>
</reference>
<evidence type="ECO:0000313" key="3">
    <source>
        <dbReference type="Proteomes" id="UP001281003"/>
    </source>
</evidence>
<organism evidence="2 3">
    <name type="scientific">Sordaria brevicollis</name>
    <dbReference type="NCBI Taxonomy" id="83679"/>
    <lineage>
        <taxon>Eukaryota</taxon>
        <taxon>Fungi</taxon>
        <taxon>Dikarya</taxon>
        <taxon>Ascomycota</taxon>
        <taxon>Pezizomycotina</taxon>
        <taxon>Sordariomycetes</taxon>
        <taxon>Sordariomycetidae</taxon>
        <taxon>Sordariales</taxon>
        <taxon>Sordariaceae</taxon>
        <taxon>Sordaria</taxon>
    </lineage>
</organism>
<accession>A0AAE0P3G9</accession>
<gene>
    <name evidence="2" type="ORF">B0T20DRAFT_487838</name>
</gene>
<feature type="compositionally biased region" description="Acidic residues" evidence="1">
    <location>
        <begin position="84"/>
        <end position="115"/>
    </location>
</feature>
<name>A0AAE0P3G9_SORBR</name>
<feature type="compositionally biased region" description="Low complexity" evidence="1">
    <location>
        <begin position="55"/>
        <end position="67"/>
    </location>
</feature>
<dbReference type="AlphaFoldDB" id="A0AAE0P3G9"/>
<feature type="region of interest" description="Disordered" evidence="1">
    <location>
        <begin position="142"/>
        <end position="192"/>
    </location>
</feature>
<dbReference type="EMBL" id="JAUTDP010000011">
    <property type="protein sequence ID" value="KAK3392295.1"/>
    <property type="molecule type" value="Genomic_DNA"/>
</dbReference>
<keyword evidence="3" id="KW-1185">Reference proteome</keyword>
<feature type="compositionally biased region" description="Acidic residues" evidence="1">
    <location>
        <begin position="168"/>
        <end position="177"/>
    </location>
</feature>
<reference evidence="2" key="1">
    <citation type="journal article" date="2023" name="Mol. Phylogenet. Evol.">
        <title>Genome-scale phylogeny and comparative genomics of the fungal order Sordariales.</title>
        <authorList>
            <person name="Hensen N."/>
            <person name="Bonometti L."/>
            <person name="Westerberg I."/>
            <person name="Brannstrom I.O."/>
            <person name="Guillou S."/>
            <person name="Cros-Aarteil S."/>
            <person name="Calhoun S."/>
            <person name="Haridas S."/>
            <person name="Kuo A."/>
            <person name="Mondo S."/>
            <person name="Pangilinan J."/>
            <person name="Riley R."/>
            <person name="LaButti K."/>
            <person name="Andreopoulos B."/>
            <person name="Lipzen A."/>
            <person name="Chen C."/>
            <person name="Yan M."/>
            <person name="Daum C."/>
            <person name="Ng V."/>
            <person name="Clum A."/>
            <person name="Steindorff A."/>
            <person name="Ohm R.A."/>
            <person name="Martin F."/>
            <person name="Silar P."/>
            <person name="Natvig D.O."/>
            <person name="Lalanne C."/>
            <person name="Gautier V."/>
            <person name="Ament-Velasquez S.L."/>
            <person name="Kruys A."/>
            <person name="Hutchinson M.I."/>
            <person name="Powell A.J."/>
            <person name="Barry K."/>
            <person name="Miller A.N."/>
            <person name="Grigoriev I.V."/>
            <person name="Debuchy R."/>
            <person name="Gladieux P."/>
            <person name="Hiltunen Thoren M."/>
            <person name="Johannesson H."/>
        </authorList>
    </citation>
    <scope>NUCLEOTIDE SEQUENCE</scope>
    <source>
        <strain evidence="2">FGSC 1904</strain>
    </source>
</reference>
<evidence type="ECO:0000256" key="1">
    <source>
        <dbReference type="SAM" id="MobiDB-lite"/>
    </source>
</evidence>